<dbReference type="Pfam" id="PF00145">
    <property type="entry name" value="DNA_methylase"/>
    <property type="match status" value="1"/>
</dbReference>
<dbReference type="Proteomes" id="UP000549911">
    <property type="component" value="Unassembled WGS sequence"/>
</dbReference>
<comment type="caution">
    <text evidence="8">The sequence shown here is derived from an EMBL/GenBank/DDBJ whole genome shotgun (WGS) entry which is preliminary data.</text>
</comment>
<feature type="active site" evidence="5">
    <location>
        <position position="125"/>
    </location>
</feature>
<comment type="catalytic activity">
    <reaction evidence="7">
        <text>a 2'-deoxycytidine in DNA + S-adenosyl-L-methionine = a 5-methyl-2'-deoxycytidine in DNA + S-adenosyl-L-homocysteine + H(+)</text>
        <dbReference type="Rhea" id="RHEA:13681"/>
        <dbReference type="Rhea" id="RHEA-COMP:11369"/>
        <dbReference type="Rhea" id="RHEA-COMP:11370"/>
        <dbReference type="ChEBI" id="CHEBI:15378"/>
        <dbReference type="ChEBI" id="CHEBI:57856"/>
        <dbReference type="ChEBI" id="CHEBI:59789"/>
        <dbReference type="ChEBI" id="CHEBI:85452"/>
        <dbReference type="ChEBI" id="CHEBI:85454"/>
        <dbReference type="EC" id="2.1.1.37"/>
    </reaction>
</comment>
<evidence type="ECO:0000256" key="2">
    <source>
        <dbReference type="ARBA" id="ARBA00022679"/>
    </source>
</evidence>
<evidence type="ECO:0000256" key="5">
    <source>
        <dbReference type="PROSITE-ProRule" id="PRU01016"/>
    </source>
</evidence>
<proteinExistence type="inferred from homology"/>
<dbReference type="SUPFAM" id="SSF48150">
    <property type="entry name" value="DNA-glycosylase"/>
    <property type="match status" value="1"/>
</dbReference>
<evidence type="ECO:0000256" key="3">
    <source>
        <dbReference type="ARBA" id="ARBA00022691"/>
    </source>
</evidence>
<dbReference type="SUPFAM" id="SSF53335">
    <property type="entry name" value="S-adenosyl-L-methionine-dependent methyltransferases"/>
    <property type="match status" value="1"/>
</dbReference>
<dbReference type="InterPro" id="IPR001525">
    <property type="entry name" value="C5_MeTfrase"/>
</dbReference>
<dbReference type="GO" id="GO:0044027">
    <property type="term" value="P:negative regulation of gene expression via chromosomal CpG island methylation"/>
    <property type="evidence" value="ECO:0007669"/>
    <property type="project" value="TreeGrafter"/>
</dbReference>
<keyword evidence="3 5" id="KW-0949">S-adenosyl-L-methionine</keyword>
<dbReference type="PANTHER" id="PTHR10629:SF52">
    <property type="entry name" value="DNA (CYTOSINE-5)-METHYLTRANSFERASE 1"/>
    <property type="match status" value="1"/>
</dbReference>
<dbReference type="InterPro" id="IPR023170">
    <property type="entry name" value="HhH_base_excis_C"/>
</dbReference>
<dbReference type="InterPro" id="IPR050390">
    <property type="entry name" value="C5-Methyltransferase"/>
</dbReference>
<dbReference type="InterPro" id="IPR029063">
    <property type="entry name" value="SAM-dependent_MTases_sf"/>
</dbReference>
<dbReference type="Gene3D" id="1.10.340.30">
    <property type="entry name" value="Hypothetical protein, domain 2"/>
    <property type="match status" value="1"/>
</dbReference>
<dbReference type="GO" id="GO:0009307">
    <property type="term" value="P:DNA restriction-modification system"/>
    <property type="evidence" value="ECO:0007669"/>
    <property type="project" value="UniProtKB-KW"/>
</dbReference>
<dbReference type="Gene3D" id="3.40.50.150">
    <property type="entry name" value="Vaccinia Virus protein VP39"/>
    <property type="match status" value="1"/>
</dbReference>
<dbReference type="Gene3D" id="3.90.120.10">
    <property type="entry name" value="DNA Methylase, subunit A, domain 2"/>
    <property type="match status" value="1"/>
</dbReference>
<evidence type="ECO:0000256" key="1">
    <source>
        <dbReference type="ARBA" id="ARBA00022603"/>
    </source>
</evidence>
<organism evidence="8 9">
    <name type="scientific">Nocardioides cavernae</name>
    <dbReference type="NCBI Taxonomy" id="1921566"/>
    <lineage>
        <taxon>Bacteria</taxon>
        <taxon>Bacillati</taxon>
        <taxon>Actinomycetota</taxon>
        <taxon>Actinomycetes</taxon>
        <taxon>Propionibacteriales</taxon>
        <taxon>Nocardioidaceae</taxon>
        <taxon>Nocardioides</taxon>
    </lineage>
</organism>
<dbReference type="InterPro" id="IPR003651">
    <property type="entry name" value="Endonuclease3_FeS-loop_motif"/>
</dbReference>
<sequence>MSAVGQPEKQRIDRGQALRLARHPEHCETADEVVAFSRRIRRDRPGQLIAADLFSGAGGMSLGLEQAGMKVVFGADFDQDALRTHAHHFAGMSVGWDLGDPDRVDEVGNILRAINIDVLAGGPPCQPFSKAGRSRMRYLVQHGMREPHDKRRDLWQSYLEIVRLAQPRAVIMENVPDMALDREMFILRSIVRRLEDWGYSVQERVVDTYRYGVPQFRQRLILVALKGGLEFVWPAESNKKVTLGNAIRDLPPVGPKEGWLFDETRQVWRLYNGPRTAFQREMRAGVPESHANRVYDHVTRRVRDDDEAAFEHLDTKTKYSELPDELKRYRDDIFDDKYKRLDADDLSRTITAHIAKDGYWYIHPEQNRTLTIREAARIQTFPDHFRFAGPPTAAFKQIGNAVPPRLARAIGTAVSQVLTQRTAPLALRTDTTRSALVEWGRCADGVSPWLRSRSRWLVVLGDSLLGDQSPIVSKAIWPLVENWTTPERFVQDQDRVAEVTSWLGKTDAGSALTELAGAVAAEGGSLDDDHLENLVARGLLRRAAAELAMIADPEGEEPVIANTAALRVAGRFFQGTERWLKNRNSDGRIAVGRLIGFDEESRQAQVALIELGARVCTPKAPRCPECPLAQWCEYGSRFGR</sequence>
<keyword evidence="9" id="KW-1185">Reference proteome</keyword>
<dbReference type="RefSeq" id="WP_218858643.1">
    <property type="nucleotide sequence ID" value="NZ_JACCBW010000003.1"/>
</dbReference>
<dbReference type="GO" id="GO:0003677">
    <property type="term" value="F:DNA binding"/>
    <property type="evidence" value="ECO:0007669"/>
    <property type="project" value="TreeGrafter"/>
</dbReference>
<dbReference type="EMBL" id="JACCBW010000003">
    <property type="protein sequence ID" value="NYE38021.1"/>
    <property type="molecule type" value="Genomic_DNA"/>
</dbReference>
<dbReference type="InterPro" id="IPR031303">
    <property type="entry name" value="C5_meth_CS"/>
</dbReference>
<dbReference type="NCBIfam" id="TIGR00675">
    <property type="entry name" value="dcm"/>
    <property type="match status" value="1"/>
</dbReference>
<dbReference type="GO" id="GO:0016787">
    <property type="term" value="F:hydrolase activity"/>
    <property type="evidence" value="ECO:0007669"/>
    <property type="project" value="UniProtKB-ARBA"/>
</dbReference>
<dbReference type="GO" id="GO:0003886">
    <property type="term" value="F:DNA (cytosine-5-)-methyltransferase activity"/>
    <property type="evidence" value="ECO:0007669"/>
    <property type="project" value="UniProtKB-EC"/>
</dbReference>
<dbReference type="PROSITE" id="PS00095">
    <property type="entry name" value="C5_MTASE_2"/>
    <property type="match status" value="1"/>
</dbReference>
<dbReference type="GO" id="GO:0006281">
    <property type="term" value="P:DNA repair"/>
    <property type="evidence" value="ECO:0007669"/>
    <property type="project" value="InterPro"/>
</dbReference>
<dbReference type="PRINTS" id="PR00105">
    <property type="entry name" value="C5METTRFRASE"/>
</dbReference>
<keyword evidence="1 5" id="KW-0489">Methyltransferase</keyword>
<protein>
    <recommendedName>
        <fullName evidence="7">Cytosine-specific methyltransferase</fullName>
        <ecNumber evidence="7">2.1.1.37</ecNumber>
    </recommendedName>
</protein>
<dbReference type="EC" id="2.1.1.37" evidence="7"/>
<reference evidence="8 9" key="2">
    <citation type="submission" date="2020-08" db="EMBL/GenBank/DDBJ databases">
        <title>The Agave Microbiome: Exploring the role of microbial communities in plant adaptations to desert environments.</title>
        <authorList>
            <person name="Partida-Martinez L.P."/>
        </authorList>
    </citation>
    <scope>NUCLEOTIDE SEQUENCE [LARGE SCALE GENOMIC DNA]</scope>
    <source>
        <strain evidence="8 9">AT2.17</strain>
    </source>
</reference>
<dbReference type="InterPro" id="IPR018117">
    <property type="entry name" value="C5_DNA_meth_AS"/>
</dbReference>
<evidence type="ECO:0000256" key="4">
    <source>
        <dbReference type="ARBA" id="ARBA00022747"/>
    </source>
</evidence>
<reference evidence="8 9" key="1">
    <citation type="submission" date="2020-07" db="EMBL/GenBank/DDBJ databases">
        <authorList>
            <person name="Partida-Martinez L."/>
            <person name="Huntemann M."/>
            <person name="Clum A."/>
            <person name="Wang J."/>
            <person name="Palaniappan K."/>
            <person name="Ritter S."/>
            <person name="Chen I.-M."/>
            <person name="Stamatis D."/>
            <person name="Reddy T."/>
            <person name="O'Malley R."/>
            <person name="Daum C."/>
            <person name="Shapiro N."/>
            <person name="Ivanova N."/>
            <person name="Kyrpides N."/>
            <person name="Woyke T."/>
        </authorList>
    </citation>
    <scope>NUCLEOTIDE SEQUENCE [LARGE SCALE GENOMIC DNA]</scope>
    <source>
        <strain evidence="8 9">AT2.17</strain>
    </source>
</reference>
<dbReference type="SMART" id="SM00525">
    <property type="entry name" value="FES"/>
    <property type="match status" value="1"/>
</dbReference>
<dbReference type="PROSITE" id="PS00094">
    <property type="entry name" value="C5_MTASE_1"/>
    <property type="match status" value="1"/>
</dbReference>
<accession>A0A7Y9KQU0</accession>
<evidence type="ECO:0000256" key="7">
    <source>
        <dbReference type="RuleBase" id="RU000417"/>
    </source>
</evidence>
<evidence type="ECO:0000256" key="6">
    <source>
        <dbReference type="RuleBase" id="RU000416"/>
    </source>
</evidence>
<evidence type="ECO:0000313" key="9">
    <source>
        <dbReference type="Proteomes" id="UP000549911"/>
    </source>
</evidence>
<dbReference type="InterPro" id="IPR011257">
    <property type="entry name" value="DNA_glycosylase"/>
</dbReference>
<gene>
    <name evidence="8" type="ORF">F4692_003166</name>
</gene>
<dbReference type="Gene3D" id="1.10.1670.10">
    <property type="entry name" value="Helix-hairpin-Helix base-excision DNA repair enzymes (C-terminal)"/>
    <property type="match status" value="1"/>
</dbReference>
<keyword evidence="4" id="KW-0680">Restriction system</keyword>
<dbReference type="PANTHER" id="PTHR10629">
    <property type="entry name" value="CYTOSINE-SPECIFIC METHYLTRANSFERASE"/>
    <property type="match status" value="1"/>
</dbReference>
<dbReference type="AlphaFoldDB" id="A0A7Y9KQU0"/>
<dbReference type="GO" id="GO:0032259">
    <property type="term" value="P:methylation"/>
    <property type="evidence" value="ECO:0007669"/>
    <property type="project" value="UniProtKB-KW"/>
</dbReference>
<dbReference type="PROSITE" id="PS51679">
    <property type="entry name" value="SAM_MT_C5"/>
    <property type="match status" value="1"/>
</dbReference>
<evidence type="ECO:0000313" key="8">
    <source>
        <dbReference type="EMBL" id="NYE38021.1"/>
    </source>
</evidence>
<dbReference type="GO" id="GO:0051539">
    <property type="term" value="F:4 iron, 4 sulfur cluster binding"/>
    <property type="evidence" value="ECO:0007669"/>
    <property type="project" value="InterPro"/>
</dbReference>
<comment type="similarity">
    <text evidence="5 6">Belongs to the class I-like SAM-binding methyltransferase superfamily. C5-methyltransferase family.</text>
</comment>
<name>A0A7Y9KQU0_9ACTN</name>
<keyword evidence="2 5" id="KW-0808">Transferase</keyword>